<sequence length="90" mass="9698">MYLPKMTSRVLLLVLVGALICTNNYARKLQGGLGYIEGLDRWFEIGYSASIGAGGPGNAGVGQGQICVWAMGARASLNFLNSKFYPHIFL</sequence>
<organism evidence="2 3">
    <name type="scientific">Ficus carica</name>
    <name type="common">Common fig</name>
    <dbReference type="NCBI Taxonomy" id="3494"/>
    <lineage>
        <taxon>Eukaryota</taxon>
        <taxon>Viridiplantae</taxon>
        <taxon>Streptophyta</taxon>
        <taxon>Embryophyta</taxon>
        <taxon>Tracheophyta</taxon>
        <taxon>Spermatophyta</taxon>
        <taxon>Magnoliopsida</taxon>
        <taxon>eudicotyledons</taxon>
        <taxon>Gunneridae</taxon>
        <taxon>Pentapetalae</taxon>
        <taxon>rosids</taxon>
        <taxon>fabids</taxon>
        <taxon>Rosales</taxon>
        <taxon>Moraceae</taxon>
        <taxon>Ficeae</taxon>
        <taxon>Ficus</taxon>
    </lineage>
</organism>
<keyword evidence="3" id="KW-1185">Reference proteome</keyword>
<evidence type="ECO:0000313" key="2">
    <source>
        <dbReference type="EMBL" id="GMN67421.1"/>
    </source>
</evidence>
<dbReference type="Proteomes" id="UP001187192">
    <property type="component" value="Unassembled WGS sequence"/>
</dbReference>
<reference evidence="2" key="1">
    <citation type="submission" date="2023-07" db="EMBL/GenBank/DDBJ databases">
        <title>draft genome sequence of fig (Ficus carica).</title>
        <authorList>
            <person name="Takahashi T."/>
            <person name="Nishimura K."/>
        </authorList>
    </citation>
    <scope>NUCLEOTIDE SEQUENCE</scope>
</reference>
<keyword evidence="1" id="KW-0732">Signal</keyword>
<protein>
    <submittedName>
        <fullName evidence="2">Uncharacterized protein</fullName>
    </submittedName>
</protein>
<feature type="chain" id="PRO_5041706232" evidence="1">
    <location>
        <begin position="27"/>
        <end position="90"/>
    </location>
</feature>
<evidence type="ECO:0000313" key="3">
    <source>
        <dbReference type="Proteomes" id="UP001187192"/>
    </source>
</evidence>
<feature type="signal peptide" evidence="1">
    <location>
        <begin position="1"/>
        <end position="26"/>
    </location>
</feature>
<dbReference type="AlphaFoldDB" id="A0AA88E4D1"/>
<comment type="caution">
    <text evidence="2">The sequence shown here is derived from an EMBL/GenBank/DDBJ whole genome shotgun (WGS) entry which is preliminary data.</text>
</comment>
<name>A0AA88E4D1_FICCA</name>
<accession>A0AA88E4D1</accession>
<dbReference type="EMBL" id="BTGU01000448">
    <property type="protein sequence ID" value="GMN67421.1"/>
    <property type="molecule type" value="Genomic_DNA"/>
</dbReference>
<gene>
    <name evidence="2" type="ORF">TIFTF001_036481</name>
</gene>
<evidence type="ECO:0000256" key="1">
    <source>
        <dbReference type="SAM" id="SignalP"/>
    </source>
</evidence>
<proteinExistence type="predicted"/>